<dbReference type="Gene3D" id="1.50.10.10">
    <property type="match status" value="1"/>
</dbReference>
<dbReference type="KEGG" id="nja:NSJP_2764"/>
<sequence length="431" mass="49311">MPPIVVQNGTLLRYMLDRYDPSSLKRLRRFLERQGVFTFKPLRTHLFPAAIVDRSNRHSGYHHVWVRDNVHVSHALYVHGDARAAARCLSALMEFFSRHRHRFEDVIDGDAAPADIMSQPHVRFDGATLRESREIWAHAQNDALGYFVWMYCLLACRGLLKPTSSDVSVLGMFARYFRAIRYWTDEDCGHWEEERKIEASSIGTVVAGLAKLRELLATGPNRREAAGLSDAELRVLEDRGRTQLRRILPHECIQKTKKRRTDAALLFLVYPLDVVGQAMGKRILADIAERLEGPYGIKRYAGDSYWAADYKEKLSPSERTVDFSDTVEARNALLSPGEEAQWCLFDSIMSAVYGRRFQRTRKPADFVAQTHYFNRALGQLTEPLPGIPAFRCPEAYYLSRGRYVPNDHTPLVWAHANLLVAMKLMETSLAE</sequence>
<gene>
    <name evidence="2" type="ORF">NSJP_2764</name>
</gene>
<keyword evidence="3" id="KW-1185">Reference proteome</keyword>
<reference evidence="2 3" key="1">
    <citation type="submission" date="2017-03" db="EMBL/GenBank/DDBJ databases">
        <authorList>
            <person name="Afonso C.L."/>
            <person name="Miller P.J."/>
            <person name="Scott M.A."/>
            <person name="Spackman E."/>
            <person name="Goraichik I."/>
            <person name="Dimitrov K.M."/>
            <person name="Suarez D.L."/>
            <person name="Swayne D.E."/>
        </authorList>
    </citation>
    <scope>NUCLEOTIDE SEQUENCE [LARGE SCALE GENOMIC DNA]</scope>
    <source>
        <strain evidence="2">Genome sequencing of Nitrospira japonica strain NJ11</strain>
    </source>
</reference>
<organism evidence="2 3">
    <name type="scientific">Nitrospira japonica</name>
    <dbReference type="NCBI Taxonomy" id="1325564"/>
    <lineage>
        <taxon>Bacteria</taxon>
        <taxon>Pseudomonadati</taxon>
        <taxon>Nitrospirota</taxon>
        <taxon>Nitrospiria</taxon>
        <taxon>Nitrospirales</taxon>
        <taxon>Nitrospiraceae</taxon>
        <taxon>Nitrospira</taxon>
    </lineage>
</organism>
<dbReference type="SUPFAM" id="SSF48208">
    <property type="entry name" value="Six-hairpin glycosidases"/>
    <property type="match status" value="1"/>
</dbReference>
<name>A0A1W1I7M7_9BACT</name>
<dbReference type="AlphaFoldDB" id="A0A1W1I7M7"/>
<dbReference type="EMBL" id="LT828648">
    <property type="protein sequence ID" value="SLM48931.1"/>
    <property type="molecule type" value="Genomic_DNA"/>
</dbReference>
<dbReference type="GO" id="GO:0005975">
    <property type="term" value="P:carbohydrate metabolic process"/>
    <property type="evidence" value="ECO:0007669"/>
    <property type="project" value="InterPro"/>
</dbReference>
<protein>
    <recommendedName>
        <fullName evidence="1">GH15-like domain-containing protein</fullName>
    </recommendedName>
</protein>
<proteinExistence type="predicted"/>
<dbReference type="RefSeq" id="WP_080887248.1">
    <property type="nucleotide sequence ID" value="NZ_LT828648.1"/>
</dbReference>
<evidence type="ECO:0000313" key="2">
    <source>
        <dbReference type="EMBL" id="SLM48931.1"/>
    </source>
</evidence>
<dbReference type="Pfam" id="PF00723">
    <property type="entry name" value="Glyco_hydro_15"/>
    <property type="match status" value="1"/>
</dbReference>
<dbReference type="OrthoDB" id="6091662at2"/>
<evidence type="ECO:0000313" key="3">
    <source>
        <dbReference type="Proteomes" id="UP000192042"/>
    </source>
</evidence>
<dbReference type="Proteomes" id="UP000192042">
    <property type="component" value="Chromosome I"/>
</dbReference>
<evidence type="ECO:0000259" key="1">
    <source>
        <dbReference type="Pfam" id="PF00723"/>
    </source>
</evidence>
<accession>A0A1W1I7M7</accession>
<feature type="domain" description="GH15-like" evidence="1">
    <location>
        <begin position="55"/>
        <end position="210"/>
    </location>
</feature>
<dbReference type="STRING" id="1325564.NSJP_2764"/>
<dbReference type="InterPro" id="IPR011613">
    <property type="entry name" value="GH15-like"/>
</dbReference>
<dbReference type="InterPro" id="IPR012341">
    <property type="entry name" value="6hp_glycosidase-like_sf"/>
</dbReference>
<dbReference type="InterPro" id="IPR008928">
    <property type="entry name" value="6-hairpin_glycosidase_sf"/>
</dbReference>